<comment type="caution">
    <text evidence="2">The sequence shown here is derived from an EMBL/GenBank/DDBJ whole genome shotgun (WGS) entry which is preliminary data.</text>
</comment>
<reference evidence="2" key="2">
    <citation type="submission" date="2021-04" db="EMBL/GenBank/DDBJ databases">
        <authorList>
            <person name="Gilroy R."/>
        </authorList>
    </citation>
    <scope>NUCLEOTIDE SEQUENCE</scope>
    <source>
        <strain evidence="2">CHK165-2605</strain>
    </source>
</reference>
<reference evidence="2" key="1">
    <citation type="journal article" date="2021" name="PeerJ">
        <title>Extensive microbial diversity within the chicken gut microbiome revealed by metagenomics and culture.</title>
        <authorList>
            <person name="Gilroy R."/>
            <person name="Ravi A."/>
            <person name="Getino M."/>
            <person name="Pursley I."/>
            <person name="Horton D.L."/>
            <person name="Alikhan N.F."/>
            <person name="Baker D."/>
            <person name="Gharbi K."/>
            <person name="Hall N."/>
            <person name="Watson M."/>
            <person name="Adriaenssens E.M."/>
            <person name="Foster-Nyarko E."/>
            <person name="Jarju S."/>
            <person name="Secka A."/>
            <person name="Antonio M."/>
            <person name="Oren A."/>
            <person name="Chaudhuri R.R."/>
            <person name="La Ragione R."/>
            <person name="Hildebrand F."/>
            <person name="Pallen M.J."/>
        </authorList>
    </citation>
    <scope>NUCLEOTIDE SEQUENCE</scope>
    <source>
        <strain evidence="2">CHK165-2605</strain>
    </source>
</reference>
<dbReference type="Gene3D" id="3.40.630.30">
    <property type="match status" value="1"/>
</dbReference>
<sequence>MSQYFTDNQHEIREVQENKKQYLELLLLADEQENMIDRYLERGIMYVLDDNGVKAECVVTDEGGRILEIKNLAVSPECQRQGYGREMIRFLADTYRGCYDILQVGTGDSPETLPFYESCGFQRSHVVKGFFTEYYDHPIYEGGRQLVDMVYLRMSLT</sequence>
<dbReference type="PROSITE" id="PS51186">
    <property type="entry name" value="GNAT"/>
    <property type="match status" value="1"/>
</dbReference>
<gene>
    <name evidence="2" type="ORF">H9756_04415</name>
</gene>
<evidence type="ECO:0000259" key="1">
    <source>
        <dbReference type="PROSITE" id="PS51186"/>
    </source>
</evidence>
<dbReference type="GO" id="GO:0016747">
    <property type="term" value="F:acyltransferase activity, transferring groups other than amino-acyl groups"/>
    <property type="evidence" value="ECO:0007669"/>
    <property type="project" value="InterPro"/>
</dbReference>
<dbReference type="Pfam" id="PF13508">
    <property type="entry name" value="Acetyltransf_7"/>
    <property type="match status" value="1"/>
</dbReference>
<dbReference type="EMBL" id="DWWI01000094">
    <property type="protein sequence ID" value="HJC42914.1"/>
    <property type="molecule type" value="Genomic_DNA"/>
</dbReference>
<organism evidence="2 3">
    <name type="scientific">Candidatus Mediterraneibacter gallistercoris</name>
    <dbReference type="NCBI Taxonomy" id="2838671"/>
    <lineage>
        <taxon>Bacteria</taxon>
        <taxon>Bacillati</taxon>
        <taxon>Bacillota</taxon>
        <taxon>Clostridia</taxon>
        <taxon>Lachnospirales</taxon>
        <taxon>Lachnospiraceae</taxon>
        <taxon>Mediterraneibacter</taxon>
    </lineage>
</organism>
<accession>A0A9D2T298</accession>
<evidence type="ECO:0000313" key="3">
    <source>
        <dbReference type="Proteomes" id="UP000823895"/>
    </source>
</evidence>
<proteinExistence type="predicted"/>
<dbReference type="AlphaFoldDB" id="A0A9D2T298"/>
<dbReference type="InterPro" id="IPR000182">
    <property type="entry name" value="GNAT_dom"/>
</dbReference>
<dbReference type="SUPFAM" id="SSF55729">
    <property type="entry name" value="Acyl-CoA N-acyltransferases (Nat)"/>
    <property type="match status" value="1"/>
</dbReference>
<feature type="domain" description="N-acetyltransferase" evidence="1">
    <location>
        <begin position="10"/>
        <end position="157"/>
    </location>
</feature>
<evidence type="ECO:0000313" key="2">
    <source>
        <dbReference type="EMBL" id="HJC42914.1"/>
    </source>
</evidence>
<protein>
    <submittedName>
        <fullName evidence="2">GNAT family N-acetyltransferase</fullName>
    </submittedName>
</protein>
<dbReference type="Proteomes" id="UP000823895">
    <property type="component" value="Unassembled WGS sequence"/>
</dbReference>
<dbReference type="FunFam" id="3.40.630.30:FF:000165">
    <property type="entry name" value="IAA acetyltransferase"/>
    <property type="match status" value="1"/>
</dbReference>
<dbReference type="InterPro" id="IPR016181">
    <property type="entry name" value="Acyl_CoA_acyltransferase"/>
</dbReference>
<dbReference type="CDD" id="cd04301">
    <property type="entry name" value="NAT_SF"/>
    <property type="match status" value="1"/>
</dbReference>
<name>A0A9D2T298_9FIRM</name>